<keyword evidence="4" id="KW-1185">Reference proteome</keyword>
<gene>
    <name evidence="3" type="ORF">KHA97_13395</name>
</gene>
<keyword evidence="1" id="KW-0472">Membrane</keyword>
<proteinExistence type="predicted"/>
<evidence type="ECO:0000259" key="2">
    <source>
        <dbReference type="Pfam" id="PF13038"/>
    </source>
</evidence>
<feature type="transmembrane region" description="Helical" evidence="1">
    <location>
        <begin position="35"/>
        <end position="61"/>
    </location>
</feature>
<dbReference type="AlphaFoldDB" id="A0A942YI39"/>
<evidence type="ECO:0000256" key="1">
    <source>
        <dbReference type="SAM" id="Phobius"/>
    </source>
</evidence>
<organism evidence="3 4">
    <name type="scientific">Lederbergia citri</name>
    <dbReference type="NCBI Taxonomy" id="2833580"/>
    <lineage>
        <taxon>Bacteria</taxon>
        <taxon>Bacillati</taxon>
        <taxon>Bacillota</taxon>
        <taxon>Bacilli</taxon>
        <taxon>Bacillales</taxon>
        <taxon>Bacillaceae</taxon>
        <taxon>Lederbergia</taxon>
    </lineage>
</organism>
<comment type="caution">
    <text evidence="3">The sequence shown here is derived from an EMBL/GenBank/DDBJ whole genome shotgun (WGS) entry which is preliminary data.</text>
</comment>
<sequence>MKVFVSSLSVSMIITLLMAKASIVSKANTSHINALFMSGLLLLLIGAILFVIKSGFLSLFFQGFVKIRETFIRQPHFMKVVNDNIQNDISFSIWKENVTKHSMSLAFGIGLGMILISTIWAF</sequence>
<evidence type="ECO:0000313" key="3">
    <source>
        <dbReference type="EMBL" id="MBS4196055.1"/>
    </source>
</evidence>
<name>A0A942YI39_9BACI</name>
<reference evidence="3 4" key="1">
    <citation type="submission" date="2021-05" db="EMBL/GenBank/DDBJ databases">
        <title>Novel Bacillus species.</title>
        <authorList>
            <person name="Liu G."/>
        </authorList>
    </citation>
    <scope>NUCLEOTIDE SEQUENCE [LARGE SCALE GENOMIC DNA]</scope>
    <source>
        <strain evidence="4">FJAT-49780</strain>
    </source>
</reference>
<evidence type="ECO:0000313" key="4">
    <source>
        <dbReference type="Proteomes" id="UP000681414"/>
    </source>
</evidence>
<accession>A0A942YI39</accession>
<keyword evidence="1" id="KW-1133">Transmembrane helix</keyword>
<keyword evidence="1" id="KW-0812">Transmembrane</keyword>
<dbReference type="Pfam" id="PF13038">
    <property type="entry name" value="DUF3899"/>
    <property type="match status" value="1"/>
</dbReference>
<feature type="domain" description="DUF3899" evidence="2">
    <location>
        <begin position="32"/>
        <end position="120"/>
    </location>
</feature>
<dbReference type="InterPro" id="IPR025007">
    <property type="entry name" value="DUF3899"/>
</dbReference>
<protein>
    <submittedName>
        <fullName evidence="3">DUF3899 domain-containing protein</fullName>
    </submittedName>
</protein>
<dbReference type="Proteomes" id="UP000681414">
    <property type="component" value="Unassembled WGS sequence"/>
</dbReference>
<dbReference type="RefSeq" id="WP_213125218.1">
    <property type="nucleotide sequence ID" value="NZ_JAGYPG010000002.1"/>
</dbReference>
<feature type="transmembrane region" description="Helical" evidence="1">
    <location>
        <begin position="103"/>
        <end position="121"/>
    </location>
</feature>
<dbReference type="EMBL" id="JAGYPG010000002">
    <property type="protein sequence ID" value="MBS4196055.1"/>
    <property type="molecule type" value="Genomic_DNA"/>
</dbReference>